<keyword evidence="1" id="KW-0472">Membrane</keyword>
<feature type="transmembrane region" description="Helical" evidence="1">
    <location>
        <begin position="30"/>
        <end position="50"/>
    </location>
</feature>
<evidence type="ECO:0000259" key="2">
    <source>
        <dbReference type="Pfam" id="PF04982"/>
    </source>
</evidence>
<reference evidence="3" key="1">
    <citation type="submission" date="2018-06" db="EMBL/GenBank/DDBJ databases">
        <authorList>
            <person name="Zhirakovskaya E."/>
        </authorList>
    </citation>
    <scope>NUCLEOTIDE SEQUENCE</scope>
</reference>
<feature type="transmembrane region" description="Helical" evidence="1">
    <location>
        <begin position="145"/>
        <end position="167"/>
    </location>
</feature>
<protein>
    <submittedName>
        <fullName evidence="3">Membrane protein, HPP family</fullName>
    </submittedName>
</protein>
<feature type="transmembrane region" description="Helical" evidence="1">
    <location>
        <begin position="107"/>
        <end position="125"/>
    </location>
</feature>
<organism evidence="3">
    <name type="scientific">hydrothermal vent metagenome</name>
    <dbReference type="NCBI Taxonomy" id="652676"/>
    <lineage>
        <taxon>unclassified sequences</taxon>
        <taxon>metagenomes</taxon>
        <taxon>ecological metagenomes</taxon>
    </lineage>
</organism>
<dbReference type="PANTHER" id="PTHR33741:SF5">
    <property type="entry name" value="TRANSMEMBRANE PROTEIN DDB_G0269096-RELATED"/>
    <property type="match status" value="1"/>
</dbReference>
<proteinExistence type="predicted"/>
<feature type="transmembrane region" description="Helical" evidence="1">
    <location>
        <begin position="82"/>
        <end position="100"/>
    </location>
</feature>
<dbReference type="EMBL" id="UOGC01000017">
    <property type="protein sequence ID" value="VAX15655.1"/>
    <property type="molecule type" value="Genomic_DNA"/>
</dbReference>
<dbReference type="InterPro" id="IPR007065">
    <property type="entry name" value="HPP"/>
</dbReference>
<feature type="domain" description="HPP transmembrane region" evidence="2">
    <location>
        <begin position="23"/>
        <end position="173"/>
    </location>
</feature>
<evidence type="ECO:0000313" key="3">
    <source>
        <dbReference type="EMBL" id="VAX15655.1"/>
    </source>
</evidence>
<dbReference type="AlphaFoldDB" id="A0A3B1CAG5"/>
<dbReference type="InterPro" id="IPR058581">
    <property type="entry name" value="TM_HPP"/>
</dbReference>
<evidence type="ECO:0000256" key="1">
    <source>
        <dbReference type="SAM" id="Phobius"/>
    </source>
</evidence>
<keyword evidence="1" id="KW-0812">Transmembrane</keyword>
<gene>
    <name evidence="3" type="ORF">MNBD_NITROSPINAE01-1054</name>
</gene>
<name>A0A3B1CAG5_9ZZZZ</name>
<feature type="transmembrane region" description="Helical" evidence="1">
    <location>
        <begin position="57"/>
        <end position="76"/>
    </location>
</feature>
<sequence>DDPQKSGLALIFSKMKGLGQKSPPRVKTSYIFWSWVGSFIGIFCVASITYRAGVPMMIGSFGASAVLLYSALEGPLSQPRNLIGGHVISAIIAVAIYQMLGKTDLSVALAVSLAIVAMLSTRTLHPPGGATALIAVNTEQGLSFVAYPVLAGALVLLVVALFVNNIAPDRHYPKNWI</sequence>
<accession>A0A3B1CAG5</accession>
<dbReference type="Pfam" id="PF04982">
    <property type="entry name" value="TM_HPP"/>
    <property type="match status" value="1"/>
</dbReference>
<keyword evidence="1" id="KW-1133">Transmembrane helix</keyword>
<feature type="non-terminal residue" evidence="3">
    <location>
        <position position="1"/>
    </location>
</feature>
<dbReference type="PANTHER" id="PTHR33741">
    <property type="entry name" value="TRANSMEMBRANE PROTEIN DDB_G0269096-RELATED"/>
    <property type="match status" value="1"/>
</dbReference>